<evidence type="ECO:0008006" key="3">
    <source>
        <dbReference type="Google" id="ProtNLM"/>
    </source>
</evidence>
<accession>A0A4R3V696</accession>
<dbReference type="SUPFAM" id="SSF56399">
    <property type="entry name" value="ADP-ribosylation"/>
    <property type="match status" value="1"/>
</dbReference>
<comment type="caution">
    <text evidence="1">The sequence shown here is derived from an EMBL/GenBank/DDBJ whole genome shotgun (WGS) entry which is preliminary data.</text>
</comment>
<proteinExistence type="predicted"/>
<protein>
    <recommendedName>
        <fullName evidence="3">DUF3990 domain-containing protein</fullName>
    </recommendedName>
</protein>
<sequence length="197" mass="22105">MANSWLLYQTQPSFILGFHGTEQETVSTLVADPSKHLKPSAGKYEWLGHGIYFWENDPQRAYEWASTGNAKSKIKTPDAVGAVLDLKLCLDLTTRSGLEEVAEAYAILTESYNELGIPLPANKGGPDKLRRELDCQVITAVHTYREGKGLPPYDSVRAPFREDVELYPGAGFHRRTHIQIAIRNLDCIKGYFRPIAR</sequence>
<gene>
    <name evidence="1" type="ORF">EV686_10376</name>
</gene>
<name>A0A4R3V696_9BURK</name>
<keyword evidence="2" id="KW-1185">Reference proteome</keyword>
<dbReference type="AlphaFoldDB" id="A0A4R3V696"/>
<evidence type="ECO:0000313" key="2">
    <source>
        <dbReference type="Proteomes" id="UP000294692"/>
    </source>
</evidence>
<reference evidence="1 2" key="1">
    <citation type="submission" date="2019-03" db="EMBL/GenBank/DDBJ databases">
        <title>Genomic Encyclopedia of Type Strains, Phase IV (KMG-IV): sequencing the most valuable type-strain genomes for metagenomic binning, comparative biology and taxonomic classification.</title>
        <authorList>
            <person name="Goeker M."/>
        </authorList>
    </citation>
    <scope>NUCLEOTIDE SEQUENCE [LARGE SCALE GENOMIC DNA]</scope>
    <source>
        <strain evidence="1 2">DSM 100048</strain>
    </source>
</reference>
<dbReference type="RefSeq" id="WP_207901716.1">
    <property type="nucleotide sequence ID" value="NZ_JBHRVM010000001.1"/>
</dbReference>
<dbReference type="Proteomes" id="UP000294692">
    <property type="component" value="Unassembled WGS sequence"/>
</dbReference>
<organism evidence="1 2">
    <name type="scientific">Paracandidimonas soli</name>
    <dbReference type="NCBI Taxonomy" id="1917182"/>
    <lineage>
        <taxon>Bacteria</taxon>
        <taxon>Pseudomonadati</taxon>
        <taxon>Pseudomonadota</taxon>
        <taxon>Betaproteobacteria</taxon>
        <taxon>Burkholderiales</taxon>
        <taxon>Alcaligenaceae</taxon>
        <taxon>Paracandidimonas</taxon>
    </lineage>
</organism>
<evidence type="ECO:0000313" key="1">
    <source>
        <dbReference type="EMBL" id="TCV00496.1"/>
    </source>
</evidence>
<dbReference type="EMBL" id="SMBX01000003">
    <property type="protein sequence ID" value="TCV00496.1"/>
    <property type="molecule type" value="Genomic_DNA"/>
</dbReference>